<gene>
    <name evidence="7" type="ORF">E6H04_00075</name>
</gene>
<evidence type="ECO:0000313" key="8">
    <source>
        <dbReference type="Proteomes" id="UP000320048"/>
    </source>
</evidence>
<feature type="domain" description="Heparin-sulfate lyase N-terminal" evidence="6">
    <location>
        <begin position="88"/>
        <end position="354"/>
    </location>
</feature>
<sequence>MRRRLRRMSLDELLGRSRQEVSKVLDRTGLLTRDGLTPCDAIDVESFRAVGSRRFFAGAVSQRTPQLLDVRLPAVRNEVVSAADAVCRGRFDLLGYRGLLFGEPVDWHLDPVSGRRAPFTHWSRIDHLDYALVGDHKVVWELNRHQWMVGLGQAYRLTGDPRYADAFAAFVRQWMDANPRGMGINWASSLEVALRLISWCWSLCLFRDSAALSQGLFAEMLGGIWAHAAHVERYLSYYFSPNTHLTGEALGLVYAGLLFPELPPSKRWRTLGARILADQSGRQILPDGVYFEQSTGYARYTLEIYLHFLILAGRTAWPIPPAVAERVGRLLDFLLAVRSPNGSMPQIGDADSGSLLPLARRAQDDFRGVFATAAALLSRADCAWAAGAATPEVLWLLGPAGLRAFDALRPAPPGLSPSRLFPDGGCVVMRTGWEPDAHQLIFDVGPLGGPGSGGHGHADLLSVQCAVFGEPCLVDPGTYSYSGDAAGRDFFRGTVAHSTVVVDGEPQARPAGPFQWRTRPLARLRQWRSTPEFDLADAEHAAYLHLSGGVTHRRRVLFVKGGYWIVVDDVDGQGEHQVDLRFQFAQIELDVDPGLWARACGRGGRGLLIRPFANVALKASIHSGEFDPRQGWTSAEYGRQDASPVLVYSTVSKGPLRIMTLLLPTSDPRGAAPSVAPLVGEDSLPVGLVVERERVHFDGVGAFRVRAVSSAVGRRE</sequence>
<protein>
    <submittedName>
        <fullName evidence="7">Uncharacterized protein</fullName>
    </submittedName>
</protein>
<comment type="caution">
    <text evidence="7">The sequence shown here is derived from an EMBL/GenBank/DDBJ whole genome shotgun (WGS) entry which is preliminary data.</text>
</comment>
<dbReference type="PANTHER" id="PTHR39210">
    <property type="entry name" value="HEPARIN-SULFATE LYASE"/>
    <property type="match status" value="1"/>
</dbReference>
<accession>A0A537JNP8</accession>
<dbReference type="InterPro" id="IPR012480">
    <property type="entry name" value="Hepar_II_III_C"/>
</dbReference>
<dbReference type="GO" id="GO:0042597">
    <property type="term" value="C:periplasmic space"/>
    <property type="evidence" value="ECO:0007669"/>
    <property type="project" value="UniProtKB-SubCell"/>
</dbReference>
<comment type="subcellular location">
    <subcellularLocation>
        <location evidence="1">Periplasm</location>
    </subcellularLocation>
</comment>
<dbReference type="SUPFAM" id="SSF48230">
    <property type="entry name" value="Chondroitin AC/alginate lyase"/>
    <property type="match status" value="1"/>
</dbReference>
<reference evidence="7 8" key="1">
    <citation type="journal article" date="2019" name="Nat. Microbiol.">
        <title>Mediterranean grassland soil C-N compound turnover is dependent on rainfall and depth, and is mediated by genomically divergent microorganisms.</title>
        <authorList>
            <person name="Diamond S."/>
            <person name="Andeer P.F."/>
            <person name="Li Z."/>
            <person name="Crits-Christoph A."/>
            <person name="Burstein D."/>
            <person name="Anantharaman K."/>
            <person name="Lane K.R."/>
            <person name="Thomas B.C."/>
            <person name="Pan C."/>
            <person name="Northen T.R."/>
            <person name="Banfield J.F."/>
        </authorList>
    </citation>
    <scope>NUCLEOTIDE SEQUENCE [LARGE SCALE GENOMIC DNA]</scope>
    <source>
        <strain evidence="7">NP_7</strain>
    </source>
</reference>
<organism evidence="7 8">
    <name type="scientific">Candidatus Segetimicrobium genomatis</name>
    <dbReference type="NCBI Taxonomy" id="2569760"/>
    <lineage>
        <taxon>Bacteria</taxon>
        <taxon>Bacillati</taxon>
        <taxon>Candidatus Sysuimicrobiota</taxon>
        <taxon>Candidatus Sysuimicrobiia</taxon>
        <taxon>Candidatus Sysuimicrobiales</taxon>
        <taxon>Candidatus Segetimicrobiaceae</taxon>
        <taxon>Candidatus Segetimicrobium</taxon>
    </lineage>
</organism>
<dbReference type="AlphaFoldDB" id="A0A537JNP8"/>
<evidence type="ECO:0000256" key="1">
    <source>
        <dbReference type="ARBA" id="ARBA00004418"/>
    </source>
</evidence>
<dbReference type="EMBL" id="VBAO01000001">
    <property type="protein sequence ID" value="TMI85147.1"/>
    <property type="molecule type" value="Genomic_DNA"/>
</dbReference>
<dbReference type="Proteomes" id="UP000320048">
    <property type="component" value="Unassembled WGS sequence"/>
</dbReference>
<dbReference type="Gene3D" id="1.50.10.100">
    <property type="entry name" value="Chondroitin AC/alginate lyase"/>
    <property type="match status" value="1"/>
</dbReference>
<evidence type="ECO:0000313" key="7">
    <source>
        <dbReference type="EMBL" id="TMI85147.1"/>
    </source>
</evidence>
<evidence type="ECO:0000259" key="6">
    <source>
        <dbReference type="Pfam" id="PF16889"/>
    </source>
</evidence>
<evidence type="ECO:0000259" key="5">
    <source>
        <dbReference type="Pfam" id="PF07940"/>
    </source>
</evidence>
<keyword evidence="3" id="KW-0574">Periplasm</keyword>
<keyword evidence="2" id="KW-0732">Signal</keyword>
<proteinExistence type="predicted"/>
<name>A0A537JNP8_9BACT</name>
<dbReference type="Pfam" id="PF07940">
    <property type="entry name" value="Hepar_II_III_C"/>
    <property type="match status" value="1"/>
</dbReference>
<evidence type="ECO:0000256" key="3">
    <source>
        <dbReference type="ARBA" id="ARBA00022764"/>
    </source>
</evidence>
<dbReference type="PANTHER" id="PTHR39210:SF1">
    <property type="entry name" value="HEPARIN-SULFATE LYASE"/>
    <property type="match status" value="1"/>
</dbReference>
<feature type="domain" description="Heparinase II/III-like C-terminal" evidence="5">
    <location>
        <begin position="415"/>
        <end position="647"/>
    </location>
</feature>
<evidence type="ECO:0000256" key="4">
    <source>
        <dbReference type="ARBA" id="ARBA00023239"/>
    </source>
</evidence>
<dbReference type="Pfam" id="PF16889">
    <property type="entry name" value="Hepar_II_III_N"/>
    <property type="match status" value="1"/>
</dbReference>
<dbReference type="InterPro" id="IPR031680">
    <property type="entry name" value="Hepar_II_III_N"/>
</dbReference>
<dbReference type="InterPro" id="IPR008929">
    <property type="entry name" value="Chondroitin_lyas"/>
</dbReference>
<dbReference type="GO" id="GO:0016829">
    <property type="term" value="F:lyase activity"/>
    <property type="evidence" value="ECO:0007669"/>
    <property type="project" value="UniProtKB-KW"/>
</dbReference>
<dbReference type="Gene3D" id="2.70.98.70">
    <property type="match status" value="1"/>
</dbReference>
<keyword evidence="4" id="KW-0456">Lyase</keyword>
<evidence type="ECO:0000256" key="2">
    <source>
        <dbReference type="ARBA" id="ARBA00022729"/>
    </source>
</evidence>